<gene>
    <name evidence="1" type="ORF">MOD07_09210</name>
</gene>
<dbReference type="EMBL" id="JALAQA010000005">
    <property type="protein sequence ID" value="MCY8509723.1"/>
    <property type="molecule type" value="Genomic_DNA"/>
</dbReference>
<evidence type="ECO:0000313" key="1">
    <source>
        <dbReference type="EMBL" id="MCY8509723.1"/>
    </source>
</evidence>
<accession>A0AAP3FZE4</accession>
<dbReference type="Pfam" id="PF09693">
    <property type="entry name" value="Phage_XkdX"/>
    <property type="match status" value="1"/>
</dbReference>
<proteinExistence type="predicted"/>
<dbReference type="InterPro" id="IPR010022">
    <property type="entry name" value="XkdX"/>
</dbReference>
<organism evidence="1 2">
    <name type="scientific">Bacillus mojavensis</name>
    <dbReference type="NCBI Taxonomy" id="72360"/>
    <lineage>
        <taxon>Bacteria</taxon>
        <taxon>Bacillati</taxon>
        <taxon>Bacillota</taxon>
        <taxon>Bacilli</taxon>
        <taxon>Bacillales</taxon>
        <taxon>Bacillaceae</taxon>
        <taxon>Bacillus</taxon>
    </lineage>
</organism>
<reference evidence="1" key="1">
    <citation type="submission" date="2022-02" db="EMBL/GenBank/DDBJ databases">
        <title>Crop Bioprotection Bacillus Genome Sequencing.</title>
        <authorList>
            <person name="Dunlap C."/>
        </authorList>
    </citation>
    <scope>NUCLEOTIDE SEQUENCE</scope>
    <source>
        <strain evidence="1">CK3O2B-54A</strain>
    </source>
</reference>
<evidence type="ECO:0000313" key="2">
    <source>
        <dbReference type="Proteomes" id="UP001075387"/>
    </source>
</evidence>
<dbReference type="RefSeq" id="WP_106022081.1">
    <property type="nucleotide sequence ID" value="NZ_JALAQA010000005.1"/>
</dbReference>
<name>A0AAP3FZE4_BACMO</name>
<dbReference type="NCBIfam" id="TIGR01669">
    <property type="entry name" value="phage_XkdX"/>
    <property type="match status" value="1"/>
</dbReference>
<dbReference type="Proteomes" id="UP001075387">
    <property type="component" value="Unassembled WGS sequence"/>
</dbReference>
<protein>
    <submittedName>
        <fullName evidence="1">XkdX family protein</fullName>
    </submittedName>
</protein>
<sequence length="61" mass="7240">MDYWFRNIKTIYGWGRQYYTNADVARFVVLNRITEEQYKEITGLTYPIIEQPMSVDLGGTN</sequence>
<dbReference type="AlphaFoldDB" id="A0AAP3FZE4"/>
<comment type="caution">
    <text evidence="1">The sequence shown here is derived from an EMBL/GenBank/DDBJ whole genome shotgun (WGS) entry which is preliminary data.</text>
</comment>